<organism evidence="2 3">
    <name type="scientific">Sphingobium naphthae</name>
    <dbReference type="NCBI Taxonomy" id="1886786"/>
    <lineage>
        <taxon>Bacteria</taxon>
        <taxon>Pseudomonadati</taxon>
        <taxon>Pseudomonadota</taxon>
        <taxon>Alphaproteobacteria</taxon>
        <taxon>Sphingomonadales</taxon>
        <taxon>Sphingomonadaceae</taxon>
        <taxon>Sphingobium</taxon>
    </lineage>
</organism>
<dbReference type="Pfam" id="PF03009">
    <property type="entry name" value="GDPD"/>
    <property type="match status" value="1"/>
</dbReference>
<dbReference type="Gene3D" id="3.20.20.190">
    <property type="entry name" value="Phosphatidylinositol (PI) phosphodiesterase"/>
    <property type="match status" value="1"/>
</dbReference>
<sequence>MSVRPDAHILTARPFAHRGLHGPGISENGMAAFDAAIAAGHGIECDVRASRDGVAFTFHDADLQRMTGQPGRIAAISAAALDQMRLPDGGAIPRLSALLARCEGRVPMLVEIKAPGRRVAALCGAVARDLADWPDAPIAIMSFNPHVLSCFARQRKRQLRGLVVTQQNKGAVRGRIERALALWLGRPDFLACDIRDLPSPFAAHARRRGLPVLSWTVRSPADHARAARHTDQIIYEDGA</sequence>
<keyword evidence="3" id="KW-1185">Reference proteome</keyword>
<dbReference type="EMBL" id="JAPTHD010000008">
    <property type="protein sequence ID" value="MDV5825104.1"/>
    <property type="molecule type" value="Genomic_DNA"/>
</dbReference>
<dbReference type="PANTHER" id="PTHR46211">
    <property type="entry name" value="GLYCEROPHOSPHORYL DIESTER PHOSPHODIESTERASE"/>
    <property type="match status" value="1"/>
</dbReference>
<protein>
    <submittedName>
        <fullName evidence="2">Glycerophosphodiester phosphodiesterase family protein</fullName>
    </submittedName>
</protein>
<dbReference type="PROSITE" id="PS51704">
    <property type="entry name" value="GP_PDE"/>
    <property type="match status" value="1"/>
</dbReference>
<reference evidence="3" key="1">
    <citation type="journal article" date="2022" name="J Environ Chem Eng">
        <title>Biodegradation of petroleum oil using a constructed nonpathogenic and heavy metal-tolerant bacterial consortium isolated from marine sponges.</title>
        <authorList>
            <person name="Dechsakulwatana C."/>
            <person name="Rungsihiranrut A."/>
            <person name="Muangchinda C."/>
            <person name="Ningthoujam R."/>
            <person name="Klankeo P."/>
            <person name="Pinyakong O."/>
        </authorList>
    </citation>
    <scope>NUCLEOTIDE SEQUENCE [LARGE SCALE GENOMIC DNA]</scope>
    <source>
        <strain evidence="3">MO2-4</strain>
    </source>
</reference>
<evidence type="ECO:0000313" key="3">
    <source>
        <dbReference type="Proteomes" id="UP001185984"/>
    </source>
</evidence>
<dbReference type="InterPro" id="IPR017946">
    <property type="entry name" value="PLC-like_Pdiesterase_TIM-brl"/>
</dbReference>
<dbReference type="SUPFAM" id="SSF51695">
    <property type="entry name" value="PLC-like phosphodiesterases"/>
    <property type="match status" value="1"/>
</dbReference>
<dbReference type="Proteomes" id="UP001185984">
    <property type="component" value="Unassembled WGS sequence"/>
</dbReference>
<dbReference type="RefSeq" id="WP_317517742.1">
    <property type="nucleotide sequence ID" value="NZ_JAPTHD010000008.1"/>
</dbReference>
<gene>
    <name evidence="2" type="ORF">O0R41_15970</name>
</gene>
<dbReference type="PANTHER" id="PTHR46211:SF1">
    <property type="entry name" value="GLYCEROPHOSPHODIESTER PHOSPHODIESTERASE, CYTOPLASMIC"/>
    <property type="match status" value="1"/>
</dbReference>
<feature type="domain" description="GP-PDE" evidence="1">
    <location>
        <begin position="12"/>
        <end position="239"/>
    </location>
</feature>
<evidence type="ECO:0000313" key="2">
    <source>
        <dbReference type="EMBL" id="MDV5825104.1"/>
    </source>
</evidence>
<comment type="caution">
    <text evidence="2">The sequence shown here is derived from an EMBL/GenBank/DDBJ whole genome shotgun (WGS) entry which is preliminary data.</text>
</comment>
<dbReference type="InterPro" id="IPR030395">
    <property type="entry name" value="GP_PDE_dom"/>
</dbReference>
<evidence type="ECO:0000259" key="1">
    <source>
        <dbReference type="PROSITE" id="PS51704"/>
    </source>
</evidence>
<accession>A0ABU4A010</accession>
<name>A0ABU4A010_9SPHN</name>
<proteinExistence type="predicted"/>